<dbReference type="SUPFAM" id="SSF110849">
    <property type="entry name" value="ParB/Sulfiredoxin"/>
    <property type="match status" value="1"/>
</dbReference>
<dbReference type="RefSeq" id="WP_005551984.1">
    <property type="nucleotide sequence ID" value="NZ_JAMDLX010000053.1"/>
</dbReference>
<dbReference type="GeneID" id="94492174"/>
<sequence>MAHKIVLTGFPKSPLRSLEPIYTFDMTESSGPVPKGLPKPENSITYTVFLNQKQLKKIEDTLVNFETTKYMIQGEPTLDVAVSDCPGEIGVLCSTIQVIPDKKKDSSNDNHESAASIEDSFGEKSISSVAYEEVAATSSDRPTQLSLNSIKIPDDFLQKTPRREKVLDKIQYIQDTGKLDQPIVLDEANTLVDRYTRYLAAKELNLETVEVTYK</sequence>
<comment type="caution">
    <text evidence="1">The sequence shown here is derived from an EMBL/GenBank/DDBJ whole genome shotgun (WGS) entry which is preliminary data.</text>
</comment>
<organism evidence="1 2">
    <name type="scientific">Paenibacillus alvei</name>
    <name type="common">Bacillus alvei</name>
    <dbReference type="NCBI Taxonomy" id="44250"/>
    <lineage>
        <taxon>Bacteria</taxon>
        <taxon>Bacillati</taxon>
        <taxon>Bacillota</taxon>
        <taxon>Bacilli</taxon>
        <taxon>Bacillales</taxon>
        <taxon>Paenibacillaceae</taxon>
        <taxon>Paenibacillus</taxon>
    </lineage>
</organism>
<evidence type="ECO:0000313" key="2">
    <source>
        <dbReference type="Proteomes" id="UP001527181"/>
    </source>
</evidence>
<name>A0ABT4H7K4_PAEAL</name>
<keyword evidence="2" id="KW-1185">Reference proteome</keyword>
<reference evidence="1 2" key="1">
    <citation type="submission" date="2022-05" db="EMBL/GenBank/DDBJ databases">
        <title>Genome Sequencing of Bee-Associated Microbes.</title>
        <authorList>
            <person name="Dunlap C."/>
        </authorList>
    </citation>
    <scope>NUCLEOTIDE SEQUENCE [LARGE SCALE GENOMIC DNA]</scope>
    <source>
        <strain evidence="1 2">NRRL B-04010</strain>
    </source>
</reference>
<evidence type="ECO:0000313" key="1">
    <source>
        <dbReference type="EMBL" id="MCY9764966.1"/>
    </source>
</evidence>
<accession>A0ABT4H7K4</accession>
<dbReference type="InterPro" id="IPR036086">
    <property type="entry name" value="ParB/Sulfiredoxin_sf"/>
</dbReference>
<dbReference type="Proteomes" id="UP001527181">
    <property type="component" value="Unassembled WGS sequence"/>
</dbReference>
<proteinExistence type="predicted"/>
<gene>
    <name evidence="1" type="ORF">M5X12_31200</name>
</gene>
<dbReference type="EMBL" id="JAMDNP010000141">
    <property type="protein sequence ID" value="MCY9764966.1"/>
    <property type="molecule type" value="Genomic_DNA"/>
</dbReference>
<dbReference type="Gene3D" id="3.90.1530.10">
    <property type="entry name" value="Conserved hypothetical protein from pyrococcus furiosus pfu- 392566-001, ParB domain"/>
    <property type="match status" value="1"/>
</dbReference>
<protein>
    <submittedName>
        <fullName evidence="1">Plasmid stabilization protein</fullName>
    </submittedName>
</protein>